<reference evidence="2 3" key="1">
    <citation type="submission" date="2024-06" db="EMBL/GenBank/DDBJ databases">
        <title>Chitinophaga defluvii sp. nov., isolated from municipal sewage.</title>
        <authorList>
            <person name="Zhang L."/>
        </authorList>
    </citation>
    <scope>NUCLEOTIDE SEQUENCE [LARGE SCALE GENOMIC DNA]</scope>
    <source>
        <strain evidence="2 3">H8</strain>
    </source>
</reference>
<keyword evidence="1" id="KW-0732">Signal</keyword>
<dbReference type="InterPro" id="IPR008928">
    <property type="entry name" value="6-hairpin_glycosidase_sf"/>
</dbReference>
<gene>
    <name evidence="2" type="ORF">ABR189_01790</name>
</gene>
<comment type="caution">
    <text evidence="2">The sequence shown here is derived from an EMBL/GenBank/DDBJ whole genome shotgun (WGS) entry which is preliminary data.</text>
</comment>
<protein>
    <recommendedName>
        <fullName evidence="4">Alpha-L-rhamnosidase six-hairpin glycosidase domain-containing protein</fullName>
    </recommendedName>
</protein>
<feature type="signal peptide" evidence="1">
    <location>
        <begin position="1"/>
        <end position="33"/>
    </location>
</feature>
<evidence type="ECO:0008006" key="4">
    <source>
        <dbReference type="Google" id="ProtNLM"/>
    </source>
</evidence>
<evidence type="ECO:0000313" key="3">
    <source>
        <dbReference type="Proteomes" id="UP001549749"/>
    </source>
</evidence>
<evidence type="ECO:0000313" key="2">
    <source>
        <dbReference type="EMBL" id="MET6996076.1"/>
    </source>
</evidence>
<name>A0ABV2SZ76_9BACT</name>
<dbReference type="SUPFAM" id="SSF48208">
    <property type="entry name" value="Six-hairpin glycosidases"/>
    <property type="match status" value="1"/>
</dbReference>
<proteinExistence type="predicted"/>
<evidence type="ECO:0000256" key="1">
    <source>
        <dbReference type="SAM" id="SignalP"/>
    </source>
</evidence>
<organism evidence="2 3">
    <name type="scientific">Chitinophaga defluvii</name>
    <dbReference type="NCBI Taxonomy" id="3163343"/>
    <lineage>
        <taxon>Bacteria</taxon>
        <taxon>Pseudomonadati</taxon>
        <taxon>Bacteroidota</taxon>
        <taxon>Chitinophagia</taxon>
        <taxon>Chitinophagales</taxon>
        <taxon>Chitinophagaceae</taxon>
        <taxon>Chitinophaga</taxon>
    </lineage>
</organism>
<dbReference type="EMBL" id="JBEXAC010000001">
    <property type="protein sequence ID" value="MET6996076.1"/>
    <property type="molecule type" value="Genomic_DNA"/>
</dbReference>
<feature type="chain" id="PRO_5047183142" description="Alpha-L-rhamnosidase six-hairpin glycosidase domain-containing protein" evidence="1">
    <location>
        <begin position="34"/>
        <end position="724"/>
    </location>
</feature>
<sequence>MMQVFTNKSYRKTRHFVHLLLISLLLFSEAVTAQQLFNYCGPEKNDLYVQLKKEGFQVRYFDNIKRALDETDKGHPLIVAATGYPHHRTQIDPEDFAKAKTKRIRLFIEFPAAIPGMALPDTTHYNKLERGVVTSRFFGEKLPEMSILGVNGCYLLPVVVKQPILSMARVAGFDKAQFGLSDTKSYPLLFLKDNMMIATAALTNYETARFGPAASWKIVWEGILSWLSGKNTIVLNKWEQDPAPAYSKNEKLPENAGATAVRKGTEWLWNARLFIHPAWEQEVMAKYQPKNGDPNLFFGPPVTADMLAGDGSRGIMEGHGSNILWDGTQDYRYFIRADVQGESAFLLAASGELLGEKKYMATAEKLLDYLFYTSGFRGGARNNRDSASYGLISWANTHLGTFFNDDNARCILGVVGASAFMKNERWNRFVVENILGNLRTSSKQGFQGNALEQAVIEKEGWRHFNNRDFVNLHPHFESWMWACYLWLYDKTKFQPLLDKAKSGIKLMMEAYPDKWNSQNGIQQERARMVLPLAWLVRVEDTPLHRKWLDAVIRKLLEYQEPFGAIREELGNAGSDKHKILVTSNKAYGTNEASLIAVNGDPVADMLYTCNFLFFGLNEAAHATGNPDYKDALVRLSDFLIRIQSRSDRHKDVDGAWFRAFDFGRWDYWASNADNGWGAWSTLTGWIQTWIVATQVLVEKKQSYWEATKQVDMTASLKESRWMLQ</sequence>
<dbReference type="RefSeq" id="WP_354658724.1">
    <property type="nucleotide sequence ID" value="NZ_JBEXAC010000001.1"/>
</dbReference>
<keyword evidence="3" id="KW-1185">Reference proteome</keyword>
<dbReference type="Proteomes" id="UP001549749">
    <property type="component" value="Unassembled WGS sequence"/>
</dbReference>
<accession>A0ABV2SZ76</accession>